<feature type="region of interest" description="Disordered" evidence="1">
    <location>
        <begin position="348"/>
        <end position="370"/>
    </location>
</feature>
<proteinExistence type="predicted"/>
<dbReference type="EMBL" id="CAJNJA010027433">
    <property type="protein sequence ID" value="CAE7575593.1"/>
    <property type="molecule type" value="Genomic_DNA"/>
</dbReference>
<dbReference type="InterPro" id="IPR005135">
    <property type="entry name" value="Endo/exonuclease/phosphatase"/>
</dbReference>
<evidence type="ECO:0000313" key="3">
    <source>
        <dbReference type="EMBL" id="CAE7575593.1"/>
    </source>
</evidence>
<dbReference type="GO" id="GO:0003824">
    <property type="term" value="F:catalytic activity"/>
    <property type="evidence" value="ECO:0007669"/>
    <property type="project" value="InterPro"/>
</dbReference>
<sequence length="631" mass="70554">MSADLYDIFVTWLHEQNVADIVVVQETHWGLGRTEGQWTIGQWHFLTSADPSTRYAGVCVCISSKWASSDNITYSIWAPGRILHVRISGYTVPVDIIAVYQWVLSDGSSGQSTQRRTALWSQLNRLLGTLPARNVLAIAGDFNTACRQQGGHIGSGTLFQARTEDLDFVHLIQTYDLCILNSWGRARAQLAALALWHWTLHRGGWDRGIGSTLSPAEQFDAIHGPNPRVWQACPDIFADCVARSYEEGVATEPSRLPGIQDPTSKVVARIVRKAIDEGISRVAQFCKTVRGRFSSMQEEDTQRAAALAEINQVWGTGGIPTIPLASNSMSMPKEAAPEGRRTAEVALDSRQSKWRKPAVKGHPGKGNWWDSWSKEWEKDQQAQSSGLDRQTTTLLKALTKMALRHEDELSRIRVDCNFMLFIDVEGEHSVLPVMQQTAANWQEAFSAGTVTTSLRIVLFVGMMQQLQARLQDLLQNQEQMDRLMAVGWLQQGATALNPVWPFYRWDAATKPQVVSDQAPLTHDQVLHCVDALLKTACNPLVLLRFRAAKDLEEPESEVVPFLVSVSLRGQQAQDCFTALTTLSHNGVLKLLGLRLRPERLRKGPMAEAVEEAYLSTSWTDWKPRRNRRGGR</sequence>
<feature type="compositionally biased region" description="Basic residues" evidence="1">
    <location>
        <begin position="352"/>
        <end position="363"/>
    </location>
</feature>
<dbReference type="OrthoDB" id="445826at2759"/>
<comment type="caution">
    <text evidence="3">The sequence shown here is derived from an EMBL/GenBank/DDBJ whole genome shotgun (WGS) entry which is preliminary data.</text>
</comment>
<organism evidence="3 4">
    <name type="scientific">Symbiodinium necroappetens</name>
    <dbReference type="NCBI Taxonomy" id="1628268"/>
    <lineage>
        <taxon>Eukaryota</taxon>
        <taxon>Sar</taxon>
        <taxon>Alveolata</taxon>
        <taxon>Dinophyceae</taxon>
        <taxon>Suessiales</taxon>
        <taxon>Symbiodiniaceae</taxon>
        <taxon>Symbiodinium</taxon>
    </lineage>
</organism>
<gene>
    <name evidence="3" type="primary">Spon1</name>
    <name evidence="3" type="ORF">SNEC2469_LOCUS16791</name>
</gene>
<keyword evidence="4" id="KW-1185">Reference proteome</keyword>
<dbReference type="Pfam" id="PF03372">
    <property type="entry name" value="Exo_endo_phos"/>
    <property type="match status" value="1"/>
</dbReference>
<dbReference type="SUPFAM" id="SSF56219">
    <property type="entry name" value="DNase I-like"/>
    <property type="match status" value="1"/>
</dbReference>
<accession>A0A812UN35</accession>
<name>A0A812UN35_9DINO</name>
<evidence type="ECO:0000313" key="4">
    <source>
        <dbReference type="Proteomes" id="UP000601435"/>
    </source>
</evidence>
<evidence type="ECO:0000259" key="2">
    <source>
        <dbReference type="Pfam" id="PF03372"/>
    </source>
</evidence>
<evidence type="ECO:0000256" key="1">
    <source>
        <dbReference type="SAM" id="MobiDB-lite"/>
    </source>
</evidence>
<dbReference type="Proteomes" id="UP000601435">
    <property type="component" value="Unassembled WGS sequence"/>
</dbReference>
<dbReference type="AlphaFoldDB" id="A0A812UN35"/>
<feature type="domain" description="Endonuclease/exonuclease/phosphatase" evidence="2">
    <location>
        <begin position="8"/>
        <end position="208"/>
    </location>
</feature>
<dbReference type="Gene3D" id="3.60.10.10">
    <property type="entry name" value="Endonuclease/exonuclease/phosphatase"/>
    <property type="match status" value="1"/>
</dbReference>
<protein>
    <submittedName>
        <fullName evidence="3">Spon1 protein</fullName>
    </submittedName>
</protein>
<reference evidence="3" key="1">
    <citation type="submission" date="2021-02" db="EMBL/GenBank/DDBJ databases">
        <authorList>
            <person name="Dougan E. K."/>
            <person name="Rhodes N."/>
            <person name="Thang M."/>
            <person name="Chan C."/>
        </authorList>
    </citation>
    <scope>NUCLEOTIDE SEQUENCE</scope>
</reference>
<dbReference type="InterPro" id="IPR036691">
    <property type="entry name" value="Endo/exonu/phosph_ase_sf"/>
</dbReference>